<gene>
    <name evidence="2" type="ORF">EHO59_17620</name>
</gene>
<evidence type="ECO:0000313" key="2">
    <source>
        <dbReference type="EMBL" id="TGJ99656.1"/>
    </source>
</evidence>
<dbReference type="Proteomes" id="UP000297453">
    <property type="component" value="Unassembled WGS sequence"/>
</dbReference>
<keyword evidence="3" id="KW-1185">Reference proteome</keyword>
<dbReference type="AlphaFoldDB" id="A0A4R9FPF6"/>
<feature type="region of interest" description="Disordered" evidence="1">
    <location>
        <begin position="270"/>
        <end position="292"/>
    </location>
</feature>
<organism evidence="2 3">
    <name type="scientific">Leptospira semungkisensis</name>
    <dbReference type="NCBI Taxonomy" id="2484985"/>
    <lineage>
        <taxon>Bacteria</taxon>
        <taxon>Pseudomonadati</taxon>
        <taxon>Spirochaetota</taxon>
        <taxon>Spirochaetia</taxon>
        <taxon>Leptospirales</taxon>
        <taxon>Leptospiraceae</taxon>
        <taxon>Leptospira</taxon>
    </lineage>
</organism>
<comment type="caution">
    <text evidence="2">The sequence shown here is derived from an EMBL/GenBank/DDBJ whole genome shotgun (WGS) entry which is preliminary data.</text>
</comment>
<evidence type="ECO:0008006" key="4">
    <source>
        <dbReference type="Google" id="ProtNLM"/>
    </source>
</evidence>
<dbReference type="EMBL" id="RQEP01000019">
    <property type="protein sequence ID" value="TGJ99656.1"/>
    <property type="molecule type" value="Genomic_DNA"/>
</dbReference>
<dbReference type="RefSeq" id="WP_135589747.1">
    <property type="nucleotide sequence ID" value="NZ_RQEP01000019.1"/>
</dbReference>
<reference evidence="2" key="1">
    <citation type="journal article" date="2019" name="PLoS Negl. Trop. Dis.">
        <title>Revisiting the worldwide diversity of Leptospira species in the environment.</title>
        <authorList>
            <person name="Vincent A.T."/>
            <person name="Schiettekatte O."/>
            <person name="Bourhy P."/>
            <person name="Veyrier F.J."/>
            <person name="Picardeau M."/>
        </authorList>
    </citation>
    <scope>NUCLEOTIDE SEQUENCE [LARGE SCALE GENOMIC DNA]</scope>
    <source>
        <strain evidence="2">SSS9</strain>
    </source>
</reference>
<evidence type="ECO:0000256" key="1">
    <source>
        <dbReference type="SAM" id="MobiDB-lite"/>
    </source>
</evidence>
<accession>A0A4R9FPF6</accession>
<dbReference type="OrthoDB" id="339512at2"/>
<sequence>MFRKVGRALFILCLLAGIGIISYPVFLIHEKEALVVWGKDDRLISFIRGPGFVYELGALQFWEKKVTKEPLSSLTLDLELGYDLSSGLFPDKSDEGKIRAKIDLSFHLEGEEAKKFFLSGGRSSSGQSRYVSGLFLSKLRSAIEDDKNLNLNKDAISLFLRRDLGPALSKETGWFQVESVRIVSLDVPDPILIANIFRNPNFILAKKLEKIEALKRAELHLIQEEAKLSVSRKKWEQYKDFLKKNPDMKEFLLYDNIGEKTEVILLPSDSIFGDPKTLSKKKQSAPKAKEVE</sequence>
<protein>
    <recommendedName>
        <fullName evidence="4">Band 7 domain-containing protein</fullName>
    </recommendedName>
</protein>
<evidence type="ECO:0000313" key="3">
    <source>
        <dbReference type="Proteomes" id="UP000297453"/>
    </source>
</evidence>
<proteinExistence type="predicted"/>
<name>A0A4R9FPF6_9LEPT</name>